<gene>
    <name evidence="2" type="ORF">H9698_01250</name>
</gene>
<keyword evidence="1" id="KW-1133">Transmembrane helix</keyword>
<sequence>MKKQQKNQKDKHWHGRIYYNPDDSRVFVQKRPGLWAWTINFANPRAWALGAGAAAVLAVLSFFFRQ</sequence>
<reference evidence="2" key="1">
    <citation type="journal article" date="2021" name="PeerJ">
        <title>Extensive microbial diversity within the chicken gut microbiome revealed by metagenomics and culture.</title>
        <authorList>
            <person name="Gilroy R."/>
            <person name="Ravi A."/>
            <person name="Getino M."/>
            <person name="Pursley I."/>
            <person name="Horton D.L."/>
            <person name="Alikhan N.F."/>
            <person name="Baker D."/>
            <person name="Gharbi K."/>
            <person name="Hall N."/>
            <person name="Watson M."/>
            <person name="Adriaenssens E.M."/>
            <person name="Foster-Nyarko E."/>
            <person name="Jarju S."/>
            <person name="Secka A."/>
            <person name="Antonio M."/>
            <person name="Oren A."/>
            <person name="Chaudhuri R.R."/>
            <person name="La Ragione R."/>
            <person name="Hildebrand F."/>
            <person name="Pallen M.J."/>
        </authorList>
    </citation>
    <scope>NUCLEOTIDE SEQUENCE</scope>
    <source>
        <strain evidence="2">5933</strain>
    </source>
</reference>
<feature type="transmembrane region" description="Helical" evidence="1">
    <location>
        <begin position="46"/>
        <end position="64"/>
    </location>
</feature>
<proteinExistence type="predicted"/>
<dbReference type="EMBL" id="DWWA01000008">
    <property type="protein sequence ID" value="HJC71406.1"/>
    <property type="molecule type" value="Genomic_DNA"/>
</dbReference>
<accession>A0A9D2Q4M5</accession>
<evidence type="ECO:0000256" key="1">
    <source>
        <dbReference type="SAM" id="Phobius"/>
    </source>
</evidence>
<dbReference type="AlphaFoldDB" id="A0A9D2Q4M5"/>
<reference evidence="2" key="2">
    <citation type="submission" date="2021-04" db="EMBL/GenBank/DDBJ databases">
        <authorList>
            <person name="Gilroy R."/>
        </authorList>
    </citation>
    <scope>NUCLEOTIDE SEQUENCE</scope>
    <source>
        <strain evidence="2">5933</strain>
    </source>
</reference>
<name>A0A9D2Q4M5_9FIRM</name>
<evidence type="ECO:0008006" key="4">
    <source>
        <dbReference type="Google" id="ProtNLM"/>
    </source>
</evidence>
<organism evidence="2 3">
    <name type="scientific">Candidatus Ruthenibacterium merdavium</name>
    <dbReference type="NCBI Taxonomy" id="2838752"/>
    <lineage>
        <taxon>Bacteria</taxon>
        <taxon>Bacillati</taxon>
        <taxon>Bacillota</taxon>
        <taxon>Clostridia</taxon>
        <taxon>Eubacteriales</taxon>
        <taxon>Oscillospiraceae</taxon>
        <taxon>Ruthenibacterium</taxon>
    </lineage>
</organism>
<dbReference type="Proteomes" id="UP000823918">
    <property type="component" value="Unassembled WGS sequence"/>
</dbReference>
<evidence type="ECO:0000313" key="3">
    <source>
        <dbReference type="Proteomes" id="UP000823918"/>
    </source>
</evidence>
<protein>
    <recommendedName>
        <fullName evidence="4">DUF5808 domain-containing protein</fullName>
    </recommendedName>
</protein>
<keyword evidence="1" id="KW-0812">Transmembrane</keyword>
<keyword evidence="1" id="KW-0472">Membrane</keyword>
<comment type="caution">
    <text evidence="2">The sequence shown here is derived from an EMBL/GenBank/DDBJ whole genome shotgun (WGS) entry which is preliminary data.</text>
</comment>
<evidence type="ECO:0000313" key="2">
    <source>
        <dbReference type="EMBL" id="HJC71406.1"/>
    </source>
</evidence>